<feature type="domain" description="Luciferase-like" evidence="5">
    <location>
        <begin position="7"/>
        <end position="87"/>
    </location>
</feature>
<dbReference type="Proteomes" id="UP000199645">
    <property type="component" value="Unassembled WGS sequence"/>
</dbReference>
<evidence type="ECO:0000256" key="1">
    <source>
        <dbReference type="ARBA" id="ARBA00022630"/>
    </source>
</evidence>
<evidence type="ECO:0000313" key="6">
    <source>
        <dbReference type="EMBL" id="SFF64670.1"/>
    </source>
</evidence>
<dbReference type="AlphaFoldDB" id="A0A1I2KEM8"/>
<dbReference type="STRING" id="35752.SAMN05421541_11698"/>
<dbReference type="Pfam" id="PF00296">
    <property type="entry name" value="Bac_luciferase"/>
    <property type="match status" value="1"/>
</dbReference>
<dbReference type="InterPro" id="IPR011251">
    <property type="entry name" value="Luciferase-like_dom"/>
</dbReference>
<dbReference type="Gene3D" id="3.20.20.30">
    <property type="entry name" value="Luciferase-like domain"/>
    <property type="match status" value="1"/>
</dbReference>
<reference evidence="6 7" key="1">
    <citation type="submission" date="2016-10" db="EMBL/GenBank/DDBJ databases">
        <authorList>
            <person name="de Groot N.N."/>
        </authorList>
    </citation>
    <scope>NUCLEOTIDE SEQUENCE [LARGE SCALE GENOMIC DNA]</scope>
    <source>
        <strain evidence="6 7">DSM 43019</strain>
    </source>
</reference>
<dbReference type="PANTHER" id="PTHR30011">
    <property type="entry name" value="ALKANESULFONATE MONOOXYGENASE-RELATED"/>
    <property type="match status" value="1"/>
</dbReference>
<dbReference type="SUPFAM" id="SSF51679">
    <property type="entry name" value="Bacterial luciferase-like"/>
    <property type="match status" value="1"/>
</dbReference>
<keyword evidence="3" id="KW-0560">Oxidoreductase</keyword>
<keyword evidence="1" id="KW-0285">Flavoprotein</keyword>
<dbReference type="InterPro" id="IPR051260">
    <property type="entry name" value="Diverse_substr_monoxygenases"/>
</dbReference>
<name>A0A1I2KEM8_9ACTN</name>
<gene>
    <name evidence="6" type="ORF">SAMN05421541_11698</name>
</gene>
<proteinExistence type="predicted"/>
<evidence type="ECO:0000256" key="3">
    <source>
        <dbReference type="ARBA" id="ARBA00023002"/>
    </source>
</evidence>
<evidence type="ECO:0000313" key="7">
    <source>
        <dbReference type="Proteomes" id="UP000199645"/>
    </source>
</evidence>
<protein>
    <submittedName>
        <fullName evidence="6">Luciferase-like monooxygenase</fullName>
    </submittedName>
</protein>
<dbReference type="InterPro" id="IPR036661">
    <property type="entry name" value="Luciferase-like_sf"/>
</dbReference>
<dbReference type="GO" id="GO:0016705">
    <property type="term" value="F:oxidoreductase activity, acting on paired donors, with incorporation or reduction of molecular oxygen"/>
    <property type="evidence" value="ECO:0007669"/>
    <property type="project" value="InterPro"/>
</dbReference>
<evidence type="ECO:0000256" key="2">
    <source>
        <dbReference type="ARBA" id="ARBA00022643"/>
    </source>
</evidence>
<keyword evidence="2" id="KW-0288">FMN</keyword>
<keyword evidence="7" id="KW-1185">Reference proteome</keyword>
<evidence type="ECO:0000259" key="5">
    <source>
        <dbReference type="Pfam" id="PF00296"/>
    </source>
</evidence>
<accession>A0A1I2KEM8</accession>
<dbReference type="EMBL" id="FONV01000016">
    <property type="protein sequence ID" value="SFF64670.1"/>
    <property type="molecule type" value="Genomic_DNA"/>
</dbReference>
<dbReference type="GO" id="GO:0004497">
    <property type="term" value="F:monooxygenase activity"/>
    <property type="evidence" value="ECO:0007669"/>
    <property type="project" value="UniProtKB-KW"/>
</dbReference>
<dbReference type="PANTHER" id="PTHR30011:SF16">
    <property type="entry name" value="C2H2 FINGER DOMAIN TRANSCRIPTION FACTOR (EUROFUNG)-RELATED"/>
    <property type="match status" value="1"/>
</dbReference>
<evidence type="ECO:0000256" key="4">
    <source>
        <dbReference type="ARBA" id="ARBA00023033"/>
    </source>
</evidence>
<sequence length="96" mass="10440">MPIGLQGHPVIAQAGATGAGIDLAARHADIVYAPLLHKQSAFDYQARLRERALAHGREPGDIRLLPGLTVILGATPEEEYRKHEALHGHRRASRIP</sequence>
<organism evidence="6 7">
    <name type="scientific">Actinoplanes philippinensis</name>
    <dbReference type="NCBI Taxonomy" id="35752"/>
    <lineage>
        <taxon>Bacteria</taxon>
        <taxon>Bacillati</taxon>
        <taxon>Actinomycetota</taxon>
        <taxon>Actinomycetes</taxon>
        <taxon>Micromonosporales</taxon>
        <taxon>Micromonosporaceae</taxon>
        <taxon>Actinoplanes</taxon>
    </lineage>
</organism>
<keyword evidence="4 6" id="KW-0503">Monooxygenase</keyword>